<evidence type="ECO:0000313" key="5">
    <source>
        <dbReference type="EMBL" id="GAA0139286.1"/>
    </source>
</evidence>
<feature type="compositionally biased region" description="Low complexity" evidence="3">
    <location>
        <begin position="571"/>
        <end position="580"/>
    </location>
</feature>
<dbReference type="AlphaFoldDB" id="A0AAV3NKD1"/>
<dbReference type="PANTHER" id="PTHR10288">
    <property type="entry name" value="KH DOMAIN CONTAINING RNA BINDING PROTEIN"/>
    <property type="match status" value="1"/>
</dbReference>
<keyword evidence="1" id="KW-0677">Repeat</keyword>
<dbReference type="SUPFAM" id="SSF54791">
    <property type="entry name" value="Eukaryotic type KH-domain (KH-domain type I)"/>
    <property type="match status" value="2"/>
</dbReference>
<dbReference type="SMART" id="SM00322">
    <property type="entry name" value="KH"/>
    <property type="match status" value="2"/>
</dbReference>
<evidence type="ECO:0000256" key="3">
    <source>
        <dbReference type="SAM" id="MobiDB-lite"/>
    </source>
</evidence>
<accession>A0AAV3NKD1</accession>
<organism evidence="5 6">
    <name type="scientific">Lithospermum erythrorhizon</name>
    <name type="common">Purple gromwell</name>
    <name type="synonym">Lithospermum officinale var. erythrorhizon</name>
    <dbReference type="NCBI Taxonomy" id="34254"/>
    <lineage>
        <taxon>Eukaryota</taxon>
        <taxon>Viridiplantae</taxon>
        <taxon>Streptophyta</taxon>
        <taxon>Embryophyta</taxon>
        <taxon>Tracheophyta</taxon>
        <taxon>Spermatophyta</taxon>
        <taxon>Magnoliopsida</taxon>
        <taxon>eudicotyledons</taxon>
        <taxon>Gunneridae</taxon>
        <taxon>Pentapetalae</taxon>
        <taxon>asterids</taxon>
        <taxon>lamiids</taxon>
        <taxon>Boraginales</taxon>
        <taxon>Boraginaceae</taxon>
        <taxon>Boraginoideae</taxon>
        <taxon>Lithospermeae</taxon>
        <taxon>Lithospermum</taxon>
    </lineage>
</organism>
<dbReference type="InterPro" id="IPR036612">
    <property type="entry name" value="KH_dom_type_1_sf"/>
</dbReference>
<feature type="domain" description="K Homology" evidence="4">
    <location>
        <begin position="289"/>
        <end position="363"/>
    </location>
</feature>
<keyword evidence="6" id="KW-1185">Reference proteome</keyword>
<evidence type="ECO:0000256" key="1">
    <source>
        <dbReference type="ARBA" id="ARBA00022737"/>
    </source>
</evidence>
<keyword evidence="2" id="KW-0694">RNA-binding</keyword>
<dbReference type="InterPro" id="IPR004087">
    <property type="entry name" value="KH_dom"/>
</dbReference>
<dbReference type="InterPro" id="IPR004088">
    <property type="entry name" value="KH_dom_type_1"/>
</dbReference>
<gene>
    <name evidence="5" type="ORF">LIER_00863</name>
</gene>
<dbReference type="CDD" id="cd00105">
    <property type="entry name" value="KH-I"/>
    <property type="match status" value="2"/>
</dbReference>
<sequence length="824" mass="87187">MAEEELAVEPEVVLVDNSNKRKLEELEPTEPSSGDGAVGESGVGQEADAENGNVDDVHKDESEAKRSRLDEGGHAATNGFEIEKVDNVPQEAGLSEGDGLEESKEANDSGSAELAADGEQPPIGIEEHAEETAQEPSKEETDQEPSKEETALEPSKEETAQEPSKEESAKEDGSESVAEVAQNVGADQPDGDTETATRKMEVPNNRVGVLIGKAGETIRYLQYNSGAKIQITRDAEADRHSTSRSVELIGTLECIAKAEKLIKDVIAEADAGGSPSLVARGFSTVQAVTGDQIEIQVPNEKVGLIIGKGGETIKNLQTTSGARIQLIPQHPPEGDQSEERTVRVTGDRKQIEIAREMIKEVMNQIWIMPFTSGQHCLGVAIDNSYALLSAKERLEVFIIITAVDVYVPVGILPSELHCIADKIVQWEAPEKGEALFFKACSLLVQFAGLGWIRSTNYSVFLEMLKISANLDHIVRPSPLSGGHGQPALRPRGSLAPQWGPQTALPSHFTGYDHHHRGGYPSQSQQYPPTYGNYPQSAPRGSYGPSWEQRPPVQGLPPQGSYNYGQSQGSEYGQRGPYPRGYGHGYNEGYSGPQQHPYGAYGGSQSTSYPTTGQYPGYGPGEQYGKPSSYGVPPQAQAYGQPRAGEAPYQGSVPPTQSYGSSVPPQQSYPYGSGVPVQQSYPMYNAVAPADGYSQPQPASASAPAYTQQAVPPATGYAQPGGQQPAVYGQGGAVSGYSSYPAQQGYAEQPAAAANAGYGYQGQGDATYAATNPGSAAYAAQPAVQAAYAPTTGTQGYDQSGAVPGGYGAPTPAPAAYGQVYAAPR</sequence>
<dbReference type="EMBL" id="BAABME010000076">
    <property type="protein sequence ID" value="GAA0139286.1"/>
    <property type="molecule type" value="Genomic_DNA"/>
</dbReference>
<dbReference type="GO" id="GO:0003723">
    <property type="term" value="F:RNA binding"/>
    <property type="evidence" value="ECO:0007669"/>
    <property type="project" value="UniProtKB-UniRule"/>
</dbReference>
<name>A0AAV3NKD1_LITER</name>
<feature type="compositionally biased region" description="Polar residues" evidence="3">
    <location>
        <begin position="652"/>
        <end position="666"/>
    </location>
</feature>
<dbReference type="Gene3D" id="3.30.1370.10">
    <property type="entry name" value="K Homology domain, type 1"/>
    <property type="match status" value="2"/>
</dbReference>
<feature type="region of interest" description="Disordered" evidence="3">
    <location>
        <begin position="1"/>
        <end position="201"/>
    </location>
</feature>
<feature type="compositionally biased region" description="Basic and acidic residues" evidence="3">
    <location>
        <begin position="125"/>
        <end position="173"/>
    </location>
</feature>
<comment type="caution">
    <text evidence="5">The sequence shown here is derived from an EMBL/GenBank/DDBJ whole genome shotgun (WGS) entry which is preliminary data.</text>
</comment>
<proteinExistence type="predicted"/>
<dbReference type="PROSITE" id="PS50084">
    <property type="entry name" value="KH_TYPE_1"/>
    <property type="match status" value="2"/>
</dbReference>
<feature type="compositionally biased region" description="Polar residues" evidence="3">
    <location>
        <begin position="520"/>
        <end position="535"/>
    </location>
</feature>
<feature type="compositionally biased region" description="Polar residues" evidence="3">
    <location>
        <begin position="559"/>
        <end position="570"/>
    </location>
</feature>
<reference evidence="5 6" key="1">
    <citation type="submission" date="2024-01" db="EMBL/GenBank/DDBJ databases">
        <title>The complete chloroplast genome sequence of Lithospermum erythrorhizon: insights into the phylogenetic relationship among Boraginaceae species and the maternal lineages of purple gromwells.</title>
        <authorList>
            <person name="Okada T."/>
            <person name="Watanabe K."/>
        </authorList>
    </citation>
    <scope>NUCLEOTIDE SEQUENCE [LARGE SCALE GENOMIC DNA]</scope>
</reference>
<evidence type="ECO:0000259" key="4">
    <source>
        <dbReference type="SMART" id="SM00322"/>
    </source>
</evidence>
<feature type="compositionally biased region" description="Basic and acidic residues" evidence="3">
    <location>
        <begin position="55"/>
        <end position="73"/>
    </location>
</feature>
<feature type="region of interest" description="Disordered" evidence="3">
    <location>
        <begin position="505"/>
        <end position="666"/>
    </location>
</feature>
<protein>
    <submittedName>
        <fullName evidence="5">RNA metabolism protein</fullName>
    </submittedName>
</protein>
<dbReference type="Pfam" id="PF00013">
    <property type="entry name" value="KH_1"/>
    <property type="match status" value="2"/>
</dbReference>
<dbReference type="Proteomes" id="UP001454036">
    <property type="component" value="Unassembled WGS sequence"/>
</dbReference>
<feature type="domain" description="K Homology" evidence="4">
    <location>
        <begin position="194"/>
        <end position="267"/>
    </location>
</feature>
<evidence type="ECO:0000313" key="6">
    <source>
        <dbReference type="Proteomes" id="UP001454036"/>
    </source>
</evidence>
<evidence type="ECO:0000256" key="2">
    <source>
        <dbReference type="PROSITE-ProRule" id="PRU00117"/>
    </source>
</evidence>